<evidence type="ECO:0000313" key="5">
    <source>
        <dbReference type="EMBL" id="KAJ0989449.1"/>
    </source>
</evidence>
<evidence type="ECO:0000256" key="1">
    <source>
        <dbReference type="ARBA" id="ARBA00007240"/>
    </source>
</evidence>
<evidence type="ECO:0000256" key="2">
    <source>
        <dbReference type="ARBA" id="ARBA00012708"/>
    </source>
</evidence>
<evidence type="ECO:0000256" key="4">
    <source>
        <dbReference type="ARBA" id="ARBA00049426"/>
    </source>
</evidence>
<comment type="catalytic activity">
    <reaction evidence="4">
        <text>alpha-D-galactosyl-(1-&gt;3)-1D-myo-inositol + sucrose = raffinose + myo-inositol</text>
        <dbReference type="Rhea" id="RHEA:20161"/>
        <dbReference type="ChEBI" id="CHEBI:16634"/>
        <dbReference type="ChEBI" id="CHEBI:17268"/>
        <dbReference type="ChEBI" id="CHEBI:17505"/>
        <dbReference type="ChEBI" id="CHEBI:17992"/>
        <dbReference type="EC" id="2.4.1.82"/>
    </reaction>
</comment>
<dbReference type="EC" id="2.4.1.82" evidence="2"/>
<protein>
    <recommendedName>
        <fullName evidence="2">galactinol--sucrose galactosyltransferase</fullName>
        <ecNumber evidence="2">2.4.1.82</ecNumber>
    </recommendedName>
</protein>
<dbReference type="PANTHER" id="PTHR31268:SF10">
    <property type="entry name" value="GALACTINOL--SUCROSE GALACTOSYLTRANSFERASE"/>
    <property type="match status" value="1"/>
</dbReference>
<keyword evidence="3" id="KW-0119">Carbohydrate metabolism</keyword>
<organism evidence="5 6">
    <name type="scientific">Dioscorea zingiberensis</name>
    <dbReference type="NCBI Taxonomy" id="325984"/>
    <lineage>
        <taxon>Eukaryota</taxon>
        <taxon>Viridiplantae</taxon>
        <taxon>Streptophyta</taxon>
        <taxon>Embryophyta</taxon>
        <taxon>Tracheophyta</taxon>
        <taxon>Spermatophyta</taxon>
        <taxon>Magnoliopsida</taxon>
        <taxon>Liliopsida</taxon>
        <taxon>Dioscoreales</taxon>
        <taxon>Dioscoreaceae</taxon>
        <taxon>Dioscorea</taxon>
    </lineage>
</organism>
<name>A0A9D5HUL8_9LILI</name>
<gene>
    <name evidence="5" type="ORF">J5N97_007805</name>
</gene>
<reference evidence="5" key="2">
    <citation type="journal article" date="2022" name="Hortic Res">
        <title>The genome of Dioscorea zingiberensis sheds light on the biosynthesis, origin and evolution of the medicinally important diosgenin saponins.</title>
        <authorList>
            <person name="Li Y."/>
            <person name="Tan C."/>
            <person name="Li Z."/>
            <person name="Guo J."/>
            <person name="Li S."/>
            <person name="Chen X."/>
            <person name="Wang C."/>
            <person name="Dai X."/>
            <person name="Yang H."/>
            <person name="Song W."/>
            <person name="Hou L."/>
            <person name="Xu J."/>
            <person name="Tong Z."/>
            <person name="Xu A."/>
            <person name="Yuan X."/>
            <person name="Wang W."/>
            <person name="Yang Q."/>
            <person name="Chen L."/>
            <person name="Sun Z."/>
            <person name="Wang K."/>
            <person name="Pan B."/>
            <person name="Chen J."/>
            <person name="Bao Y."/>
            <person name="Liu F."/>
            <person name="Qi X."/>
            <person name="Gang D.R."/>
            <person name="Wen J."/>
            <person name="Li J."/>
        </authorList>
    </citation>
    <scope>NUCLEOTIDE SEQUENCE</scope>
    <source>
        <strain evidence="5">Dzin_1.0</strain>
    </source>
</reference>
<dbReference type="EMBL" id="JAGGNH010000001">
    <property type="protein sequence ID" value="KAJ0989449.1"/>
    <property type="molecule type" value="Genomic_DNA"/>
</dbReference>
<evidence type="ECO:0000256" key="3">
    <source>
        <dbReference type="ARBA" id="ARBA00023277"/>
    </source>
</evidence>
<dbReference type="InterPro" id="IPR017853">
    <property type="entry name" value="GH"/>
</dbReference>
<reference evidence="5" key="1">
    <citation type="submission" date="2021-03" db="EMBL/GenBank/DDBJ databases">
        <authorList>
            <person name="Li Z."/>
            <person name="Yang C."/>
        </authorList>
    </citation>
    <scope>NUCLEOTIDE SEQUENCE</scope>
    <source>
        <strain evidence="5">Dzin_1.0</strain>
        <tissue evidence="5">Leaf</tissue>
    </source>
</reference>
<dbReference type="AlphaFoldDB" id="A0A9D5HUL8"/>
<dbReference type="OrthoDB" id="4664297at2759"/>
<dbReference type="InterPro" id="IPR008811">
    <property type="entry name" value="Glycosyl_hydrolases_36"/>
</dbReference>
<dbReference type="SUPFAM" id="SSF51445">
    <property type="entry name" value="(Trans)glycosidases"/>
    <property type="match status" value="1"/>
</dbReference>
<sequence length="755" mass="83372">MTISATPCVRDATLIVGGRPVLTAVPPNITVNPTPSSSAAVFAGAAVSEASSRHVFTLGVLRGYKLLCLFRFNIWWMIPRVGRTASDVPLETQLLLLEAREESAGDDEQLDASASENTFYVLFLPVLDGDFRASLQGNHDNELQFCIESGDPDVRTSQVSEAVFINSGDNPFELMRDSIRILAKHKLTFSHVESKKIPSNLDWFGWCTWDAFYTQVNPKGIMEGLQSLSAGGTPARFLVIDDGWQETVNEFVMEGQPFVEGTQFASRLIGIKENHKFKDNNLDGAGRDLGQFIKIIKEKYGLRYVYMWHALAGYWGGVLPTSEEMMKYNPKLEYPVQSPGNIGNIRDIAMDSLEKYGVGLVDPAKIYEFYNDLHGYLSNKGADGVKVDVQNLIETLGLGHGGRVSLTRKYQQALEESVARNFPDNNIICCMCHNSDSIYSFRKSAVARASEDFMPREPTLQTLHIASVSFNSLLLGEIVIPDWDVLHSDHPSAEFHGAARAIGGCGVYVSDKPGKHNFEILRKLVLSDGSVLRAKHAGRPTRDCLFKDPVMDGKSLLKIWNLNEFTGVVAIFNCQGAGNWPLKEPTGLASTEPILGHISPSDVEFLEELAGKNWTGECAVFAFNLGQLSRIPKKGILEVSLHTLQCEIFTISPIKDYVGKFQFAPLGLIGMYNSGGAIQDLKSIVSPTLCTIQVKCRGPGRFGAYSTTKPMQCKVDSMEVEFTYDLDYGFLTFNLSDAFSNESSSKEIEIIYSSN</sequence>
<comment type="caution">
    <text evidence="5">The sequence shown here is derived from an EMBL/GenBank/DDBJ whole genome shotgun (WGS) entry which is preliminary data.</text>
</comment>
<dbReference type="GO" id="GO:0047274">
    <property type="term" value="F:galactinol-sucrose galactosyltransferase activity"/>
    <property type="evidence" value="ECO:0007669"/>
    <property type="project" value="UniProtKB-EC"/>
</dbReference>
<proteinExistence type="inferred from homology"/>
<evidence type="ECO:0000313" key="6">
    <source>
        <dbReference type="Proteomes" id="UP001085076"/>
    </source>
</evidence>
<accession>A0A9D5HUL8</accession>
<dbReference type="PANTHER" id="PTHR31268">
    <property type="match status" value="1"/>
</dbReference>
<dbReference type="Gene3D" id="3.20.20.70">
    <property type="entry name" value="Aldolase class I"/>
    <property type="match status" value="1"/>
</dbReference>
<keyword evidence="6" id="KW-1185">Reference proteome</keyword>
<dbReference type="Proteomes" id="UP001085076">
    <property type="component" value="Miscellaneous, Linkage group lg01"/>
</dbReference>
<comment type="similarity">
    <text evidence="1">Belongs to the glycosyl hydrolases 36 family.</text>
</comment>
<dbReference type="Pfam" id="PF05691">
    <property type="entry name" value="Raffinose_syn"/>
    <property type="match status" value="1"/>
</dbReference>
<dbReference type="InterPro" id="IPR013785">
    <property type="entry name" value="Aldolase_TIM"/>
</dbReference>